<dbReference type="AlphaFoldDB" id="A0A803QCF5"/>
<dbReference type="Pfam" id="PF14223">
    <property type="entry name" value="Retrotran_gag_2"/>
    <property type="match status" value="1"/>
</dbReference>
<dbReference type="EMBL" id="UZAU01000693">
    <property type="status" value="NOT_ANNOTATED_CDS"/>
    <property type="molecule type" value="Genomic_DNA"/>
</dbReference>
<evidence type="ECO:0008006" key="3">
    <source>
        <dbReference type="Google" id="ProtNLM"/>
    </source>
</evidence>
<dbReference type="Gramene" id="evm.model.08.808">
    <property type="protein sequence ID" value="cds.evm.model.08.808"/>
    <property type="gene ID" value="evm.TU.08.808"/>
</dbReference>
<keyword evidence="2" id="KW-1185">Reference proteome</keyword>
<evidence type="ECO:0000313" key="2">
    <source>
        <dbReference type="Proteomes" id="UP000596661"/>
    </source>
</evidence>
<dbReference type="Proteomes" id="UP000596661">
    <property type="component" value="Chromosome 8"/>
</dbReference>
<organism evidence="1 2">
    <name type="scientific">Cannabis sativa</name>
    <name type="common">Hemp</name>
    <name type="synonym">Marijuana</name>
    <dbReference type="NCBI Taxonomy" id="3483"/>
    <lineage>
        <taxon>Eukaryota</taxon>
        <taxon>Viridiplantae</taxon>
        <taxon>Streptophyta</taxon>
        <taxon>Embryophyta</taxon>
        <taxon>Tracheophyta</taxon>
        <taxon>Spermatophyta</taxon>
        <taxon>Magnoliopsida</taxon>
        <taxon>eudicotyledons</taxon>
        <taxon>Gunneridae</taxon>
        <taxon>Pentapetalae</taxon>
        <taxon>rosids</taxon>
        <taxon>fabids</taxon>
        <taxon>Rosales</taxon>
        <taxon>Cannabaceae</taxon>
        <taxon>Cannabis</taxon>
    </lineage>
</organism>
<protein>
    <recommendedName>
        <fullName evidence="3">Retrovirus-related Pol polyprotein from transposon TNT 1-94</fullName>
    </recommendedName>
</protein>
<proteinExistence type="predicted"/>
<name>A0A803QCF5_CANSA</name>
<dbReference type="OMA" id="GTAHEMW"/>
<reference evidence="1" key="2">
    <citation type="submission" date="2021-03" db="UniProtKB">
        <authorList>
            <consortium name="EnsemblPlants"/>
        </authorList>
    </citation>
    <scope>IDENTIFICATION</scope>
</reference>
<reference evidence="1" key="1">
    <citation type="submission" date="2018-11" db="EMBL/GenBank/DDBJ databases">
        <authorList>
            <person name="Grassa J C."/>
        </authorList>
    </citation>
    <scope>NUCLEOTIDE SEQUENCE [LARGE SCALE GENOMIC DNA]</scope>
</reference>
<dbReference type="EnsemblPlants" id="evm.model.08.808">
    <property type="protein sequence ID" value="cds.evm.model.08.808"/>
    <property type="gene ID" value="evm.TU.08.808"/>
</dbReference>
<sequence>MATSKFEVEKFDGKNDFCLWKAKMMVLKKVINEGTAHEMWVKLEQLYMSKTLPNRINLKQRFYGFKIDESKSIDENIDEFTKLVLDFESIKVEVEEEDHAIFLLNSLPRAYESLRDTLKMGKRHYL</sequence>
<evidence type="ECO:0000313" key="1">
    <source>
        <dbReference type="EnsemblPlants" id="cds.evm.model.08.808"/>
    </source>
</evidence>
<accession>A0A803QCF5</accession>